<evidence type="ECO:0000256" key="5">
    <source>
        <dbReference type="ARBA" id="ARBA00022801"/>
    </source>
</evidence>
<dbReference type="InterPro" id="IPR029058">
    <property type="entry name" value="AB_hydrolase_fold"/>
</dbReference>
<keyword evidence="14" id="KW-1185">Reference proteome</keyword>
<dbReference type="PIRSF" id="PIRSF000862">
    <property type="entry name" value="Steryl_ester_lip"/>
    <property type="match status" value="1"/>
</dbReference>
<feature type="active site" description="Charge relay system" evidence="11">
    <location>
        <position position="394"/>
    </location>
</feature>
<keyword evidence="6" id="KW-0442">Lipid degradation</keyword>
<dbReference type="OrthoDB" id="9974421at2759"/>
<keyword evidence="3" id="KW-0812">Transmembrane</keyword>
<dbReference type="GO" id="GO:0016788">
    <property type="term" value="F:hydrolase activity, acting on ester bonds"/>
    <property type="evidence" value="ECO:0007669"/>
    <property type="project" value="InterPro"/>
</dbReference>
<dbReference type="InterPro" id="IPR025483">
    <property type="entry name" value="Lipase_euk"/>
</dbReference>
<dbReference type="AlphaFoldDB" id="A0A8H7UA75"/>
<evidence type="ECO:0000256" key="9">
    <source>
        <dbReference type="ARBA" id="ARBA00023136"/>
    </source>
</evidence>
<dbReference type="SUPFAM" id="SSF53474">
    <property type="entry name" value="alpha/beta-Hydrolases"/>
    <property type="match status" value="1"/>
</dbReference>
<keyword evidence="9" id="KW-0472">Membrane</keyword>
<evidence type="ECO:0000256" key="2">
    <source>
        <dbReference type="ARBA" id="ARBA00010701"/>
    </source>
</evidence>
<evidence type="ECO:0000256" key="8">
    <source>
        <dbReference type="ARBA" id="ARBA00023098"/>
    </source>
</evidence>
<keyword evidence="5" id="KW-0378">Hydrolase</keyword>
<name>A0A8H7UA75_MORIS</name>
<evidence type="ECO:0000256" key="1">
    <source>
        <dbReference type="ARBA" id="ARBA00004167"/>
    </source>
</evidence>
<dbReference type="FunFam" id="3.40.50.1820:FF:000095">
    <property type="entry name" value="Triglyceride lipase-cholesterol esterase"/>
    <property type="match status" value="1"/>
</dbReference>
<keyword evidence="10" id="KW-0325">Glycoprotein</keyword>
<dbReference type="Gene3D" id="3.40.50.1820">
    <property type="entry name" value="alpha/beta hydrolase"/>
    <property type="match status" value="1"/>
</dbReference>
<evidence type="ECO:0000313" key="14">
    <source>
        <dbReference type="Proteomes" id="UP000654370"/>
    </source>
</evidence>
<dbReference type="PANTHER" id="PTHR11005">
    <property type="entry name" value="LYSOSOMAL ACID LIPASE-RELATED"/>
    <property type="match status" value="1"/>
</dbReference>
<keyword evidence="4" id="KW-0732">Signal</keyword>
<comment type="caution">
    <text evidence="13">The sequence shown here is derived from an EMBL/GenBank/DDBJ whole genome shotgun (WGS) entry which is preliminary data.</text>
</comment>
<feature type="active site" description="Nucleophile" evidence="11">
    <location>
        <position position="197"/>
    </location>
</feature>
<organism evidence="13 14">
    <name type="scientific">Mortierella isabellina</name>
    <name type="common">Filamentous fungus</name>
    <name type="synonym">Umbelopsis isabellina</name>
    <dbReference type="NCBI Taxonomy" id="91625"/>
    <lineage>
        <taxon>Eukaryota</taxon>
        <taxon>Fungi</taxon>
        <taxon>Fungi incertae sedis</taxon>
        <taxon>Mucoromycota</taxon>
        <taxon>Mucoromycotina</taxon>
        <taxon>Umbelopsidomycetes</taxon>
        <taxon>Umbelopsidales</taxon>
        <taxon>Umbelopsidaceae</taxon>
        <taxon>Umbelopsis</taxon>
    </lineage>
</organism>
<dbReference type="Proteomes" id="UP000654370">
    <property type="component" value="Unassembled WGS sequence"/>
</dbReference>
<gene>
    <name evidence="13" type="ORF">INT43_003309</name>
</gene>
<keyword evidence="8" id="KW-0443">Lipid metabolism</keyword>
<evidence type="ECO:0000259" key="12">
    <source>
        <dbReference type="Pfam" id="PF00561"/>
    </source>
</evidence>
<sequence length="444" mass="50172">MARFWGYDYVEQHTVPTQDRYLLCLFRIPFGKREGGSKMKLGKRRSRSRSRSSSVIASTAVVDNVDQFATSSEPATNGFPSISSRFSHKESTVRKRGWNGKPVVLLNHGFLMSSEIWLCNLKESQNLPFLLAEQGCDVWFANARGNKYSQQHMSKNPKDQPFWDFSLNEMAMYDLPDVVDYILEMTGAPSLTYIGFSQGTAQAFAGLSINPKLNDKVNLFIALAPATTPSGLHSQVIDAFVKATPNVIYLLFGRKCPLKIALFWKQICSPPIYVKLIDSCCNFLFGWTGRNMTDAQKLVSYQHLYSPTSVKCLVHWFQIIRTGTFQMYDEMPSLLPFHSSSEASDHVPPRFPTKQIKTPIAIFYGGSDSLVNFEVLSGDLPDLAYVKYIAEWEHLDFLWAEGVELHVWPDVIKLVSNFNPGHFATENGADVFAEAHRFENKVKA</sequence>
<dbReference type="InterPro" id="IPR000073">
    <property type="entry name" value="AB_hydrolase_1"/>
</dbReference>
<evidence type="ECO:0000256" key="11">
    <source>
        <dbReference type="PIRSR" id="PIRSR000862-1"/>
    </source>
</evidence>
<proteinExistence type="inferred from homology"/>
<feature type="domain" description="AB hydrolase-1" evidence="12">
    <location>
        <begin position="102"/>
        <end position="399"/>
    </location>
</feature>
<comment type="subcellular location">
    <subcellularLocation>
        <location evidence="1">Membrane</location>
        <topology evidence="1">Single-pass membrane protein</topology>
    </subcellularLocation>
</comment>
<accession>A0A8H7UA75</accession>
<dbReference type="GO" id="GO:0016042">
    <property type="term" value="P:lipid catabolic process"/>
    <property type="evidence" value="ECO:0007669"/>
    <property type="project" value="UniProtKB-KW"/>
</dbReference>
<reference evidence="13" key="1">
    <citation type="submission" date="2020-12" db="EMBL/GenBank/DDBJ databases">
        <title>Metabolic potential, ecology and presence of endohyphal bacteria is reflected in genomic diversity of Mucoromycotina.</title>
        <authorList>
            <person name="Muszewska A."/>
            <person name="Okrasinska A."/>
            <person name="Steczkiewicz K."/>
            <person name="Drgas O."/>
            <person name="Orlowska M."/>
            <person name="Perlinska-Lenart U."/>
            <person name="Aleksandrzak-Piekarczyk T."/>
            <person name="Szatraj K."/>
            <person name="Zielenkiewicz U."/>
            <person name="Pilsyk S."/>
            <person name="Malc E."/>
            <person name="Mieczkowski P."/>
            <person name="Kruszewska J.S."/>
            <person name="Biernat P."/>
            <person name="Pawlowska J."/>
        </authorList>
    </citation>
    <scope>NUCLEOTIDE SEQUENCE</scope>
    <source>
        <strain evidence="13">WA0000067209</strain>
    </source>
</reference>
<evidence type="ECO:0000256" key="3">
    <source>
        <dbReference type="ARBA" id="ARBA00022692"/>
    </source>
</evidence>
<evidence type="ECO:0000256" key="10">
    <source>
        <dbReference type="ARBA" id="ARBA00023180"/>
    </source>
</evidence>
<dbReference type="GO" id="GO:0016020">
    <property type="term" value="C:membrane"/>
    <property type="evidence" value="ECO:0007669"/>
    <property type="project" value="UniProtKB-SubCell"/>
</dbReference>
<evidence type="ECO:0000256" key="7">
    <source>
        <dbReference type="ARBA" id="ARBA00022989"/>
    </source>
</evidence>
<evidence type="ECO:0000256" key="6">
    <source>
        <dbReference type="ARBA" id="ARBA00022963"/>
    </source>
</evidence>
<protein>
    <recommendedName>
        <fullName evidence="12">AB hydrolase-1 domain-containing protein</fullName>
    </recommendedName>
</protein>
<dbReference type="Pfam" id="PF00561">
    <property type="entry name" value="Abhydrolase_1"/>
    <property type="match status" value="1"/>
</dbReference>
<evidence type="ECO:0000256" key="4">
    <source>
        <dbReference type="ARBA" id="ARBA00022729"/>
    </source>
</evidence>
<evidence type="ECO:0000313" key="13">
    <source>
        <dbReference type="EMBL" id="KAG2178056.1"/>
    </source>
</evidence>
<keyword evidence="7" id="KW-1133">Transmembrane helix</keyword>
<comment type="similarity">
    <text evidence="2">Belongs to the AB hydrolase superfamily. Lipase family.</text>
</comment>
<dbReference type="EMBL" id="JAEPQZ010000008">
    <property type="protein sequence ID" value="KAG2178056.1"/>
    <property type="molecule type" value="Genomic_DNA"/>
</dbReference>
<feature type="active site" description="Charge relay system" evidence="11">
    <location>
        <position position="368"/>
    </location>
</feature>